<keyword evidence="5" id="KW-0521">NADP</keyword>
<dbReference type="GO" id="GO:0050661">
    <property type="term" value="F:NADP binding"/>
    <property type="evidence" value="ECO:0007669"/>
    <property type="project" value="InterPro"/>
</dbReference>
<dbReference type="PANTHER" id="PTHR43872:SF1">
    <property type="entry name" value="MONOOXYGENASE, PUTATIVE (AFU_ORTHOLOGUE AFUA_8G02570)-RELATED"/>
    <property type="match status" value="1"/>
</dbReference>
<keyword evidence="3" id="KW-0285">Flavoprotein</keyword>
<dbReference type="STRING" id="1044.EH31_05865"/>
<dbReference type="Gene3D" id="3.50.50.60">
    <property type="entry name" value="FAD/NAD(P)-binding domain"/>
    <property type="match status" value="2"/>
</dbReference>
<evidence type="ECO:0000256" key="7">
    <source>
        <dbReference type="ARBA" id="ARBA00023033"/>
    </source>
</evidence>
<comment type="cofactor">
    <cofactor evidence="1">
        <name>FAD</name>
        <dbReference type="ChEBI" id="CHEBI:57692"/>
    </cofactor>
</comment>
<dbReference type="GO" id="GO:0050660">
    <property type="term" value="F:flavin adenine dinucleotide binding"/>
    <property type="evidence" value="ECO:0007669"/>
    <property type="project" value="InterPro"/>
</dbReference>
<evidence type="ECO:0000256" key="4">
    <source>
        <dbReference type="ARBA" id="ARBA00022827"/>
    </source>
</evidence>
<evidence type="ECO:0000256" key="6">
    <source>
        <dbReference type="ARBA" id="ARBA00023002"/>
    </source>
</evidence>
<dbReference type="GO" id="GO:0004499">
    <property type="term" value="F:N,N-dimethylaniline monooxygenase activity"/>
    <property type="evidence" value="ECO:0007669"/>
    <property type="project" value="InterPro"/>
</dbReference>
<name>A0A074MBN2_ERYLO</name>
<dbReference type="InterPro" id="IPR051820">
    <property type="entry name" value="FAD-binding_MO"/>
</dbReference>
<dbReference type="InterPro" id="IPR020946">
    <property type="entry name" value="Flavin_mOase-like"/>
</dbReference>
<dbReference type="Pfam" id="PF00743">
    <property type="entry name" value="FMO-like"/>
    <property type="match status" value="1"/>
</dbReference>
<proteinExistence type="inferred from homology"/>
<keyword evidence="6" id="KW-0560">Oxidoreductase</keyword>
<evidence type="ECO:0000256" key="5">
    <source>
        <dbReference type="ARBA" id="ARBA00022857"/>
    </source>
</evidence>
<dbReference type="SUPFAM" id="SSF51905">
    <property type="entry name" value="FAD/NAD(P)-binding domain"/>
    <property type="match status" value="1"/>
</dbReference>
<gene>
    <name evidence="8" type="ORF">EH31_05865</name>
</gene>
<comment type="caution">
    <text evidence="8">The sequence shown here is derived from an EMBL/GenBank/DDBJ whole genome shotgun (WGS) entry which is preliminary data.</text>
</comment>
<keyword evidence="7 8" id="KW-0503">Monooxygenase</keyword>
<evidence type="ECO:0000256" key="2">
    <source>
        <dbReference type="ARBA" id="ARBA00010139"/>
    </source>
</evidence>
<comment type="similarity">
    <text evidence="2">Belongs to the FAD-binding monooxygenase family.</text>
</comment>
<dbReference type="AlphaFoldDB" id="A0A074MBN2"/>
<dbReference type="Proteomes" id="UP000027647">
    <property type="component" value="Unassembled WGS sequence"/>
</dbReference>
<dbReference type="FunFam" id="3.50.50.60:FF:000228">
    <property type="entry name" value="FAD-containing monooxygenase EthA"/>
    <property type="match status" value="1"/>
</dbReference>
<reference evidence="8 9" key="1">
    <citation type="submission" date="2014-04" db="EMBL/GenBank/DDBJ databases">
        <title>A comprehensive comparison of genomes of Erythrobacter spp. strains.</title>
        <authorList>
            <person name="Zheng Q."/>
        </authorList>
    </citation>
    <scope>NUCLEOTIDE SEQUENCE [LARGE SCALE GENOMIC DNA]</scope>
    <source>
        <strain evidence="8 9">DSM 6997</strain>
    </source>
</reference>
<dbReference type="EMBL" id="JMIW01000001">
    <property type="protein sequence ID" value="KEO92191.1"/>
    <property type="molecule type" value="Genomic_DNA"/>
</dbReference>
<evidence type="ECO:0000256" key="1">
    <source>
        <dbReference type="ARBA" id="ARBA00001974"/>
    </source>
</evidence>
<protein>
    <submittedName>
        <fullName evidence="8">FAD-containing monooxygenase EthA</fullName>
    </submittedName>
</protein>
<keyword evidence="9" id="KW-1185">Reference proteome</keyword>
<dbReference type="InterPro" id="IPR036188">
    <property type="entry name" value="FAD/NAD-bd_sf"/>
</dbReference>
<evidence type="ECO:0000313" key="8">
    <source>
        <dbReference type="EMBL" id="KEO92191.1"/>
    </source>
</evidence>
<dbReference type="eggNOG" id="COG2072">
    <property type="taxonomic scope" value="Bacteria"/>
</dbReference>
<accession>A0A074MBN2</accession>
<sequence>MTQMFDPATANNATTHVDVLIVGAGISGIGSAYHLQDQSPWASYAILEMKDTFGGTWETHKYPGVRSDSDLYTFGYRFKPWVGAPIASAQAILDYMGEVIEENGIGEHIHYGHRIVNCAFSRETNLWTVEAERLADGAMVAFTCNFLWMCQGYYDHEKPYIPEDWAERGLDDFKGDFVHAQKWDPDYDYSGKRVLVIGSGATAATVVPELAKTAGHVTMLQRSPTYFFCSENKNELADRLREVGIDEPTIHRVVRQQIMFDQDVMTKRCIEEPDAVFEELKELVRAFTGKPDFEFEPHFTPRYRVWQQRLAFCPEGDVFRAAVAGQLSVVTDTIDRFTPEGVVTASGEVIEADLIIAATGFRLSVMGDIPFEVDGAPVNWNDTVTYRGMMFTGVPNMAWVMGYFRASWTLRVDMMGDFVCRLLNRMHANGTARVEVALRPEDEGMELLPWIERDNFNPGYLMRGLDQMPRRGDKPEWRHNQDYWAEREEFPAINLDGSEFVYTARAQGDVSRPQGELEAQS</sequence>
<organism evidence="8 9">
    <name type="scientific">Erythrobacter longus</name>
    <dbReference type="NCBI Taxonomy" id="1044"/>
    <lineage>
        <taxon>Bacteria</taxon>
        <taxon>Pseudomonadati</taxon>
        <taxon>Pseudomonadota</taxon>
        <taxon>Alphaproteobacteria</taxon>
        <taxon>Sphingomonadales</taxon>
        <taxon>Erythrobacteraceae</taxon>
        <taxon>Erythrobacter/Porphyrobacter group</taxon>
        <taxon>Erythrobacter</taxon>
    </lineage>
</organism>
<dbReference type="Pfam" id="PF13450">
    <property type="entry name" value="NAD_binding_8"/>
    <property type="match status" value="1"/>
</dbReference>
<keyword evidence="4" id="KW-0274">FAD</keyword>
<dbReference type="PANTHER" id="PTHR43872">
    <property type="entry name" value="MONOOXYGENASE, PUTATIVE (AFU_ORTHOLOGUE AFUA_8G02570)-RELATED"/>
    <property type="match status" value="1"/>
</dbReference>
<evidence type="ECO:0000313" key="9">
    <source>
        <dbReference type="Proteomes" id="UP000027647"/>
    </source>
</evidence>
<evidence type="ECO:0000256" key="3">
    <source>
        <dbReference type="ARBA" id="ARBA00022630"/>
    </source>
</evidence>